<keyword evidence="1 2" id="KW-0728">SH3 domain</keyword>
<dbReference type="OrthoDB" id="10255964at2759"/>
<dbReference type="Gene3D" id="2.30.30.40">
    <property type="entry name" value="SH3 Domains"/>
    <property type="match status" value="1"/>
</dbReference>
<evidence type="ECO:0000256" key="2">
    <source>
        <dbReference type="PROSITE-ProRule" id="PRU00192"/>
    </source>
</evidence>
<keyword evidence="5" id="KW-1185">Reference proteome</keyword>
<dbReference type="SUPFAM" id="SSF50044">
    <property type="entry name" value="SH3-domain"/>
    <property type="match status" value="1"/>
</dbReference>
<dbReference type="PANTHER" id="PTHR45929">
    <property type="entry name" value="JAK PATHWAY SIGNAL TRANSDUCTION ADAPTOR MOLECULE"/>
    <property type="match status" value="1"/>
</dbReference>
<gene>
    <name evidence="4" type="ORF">OESDEN_04031</name>
</gene>
<accession>A0A0B1TKS2</accession>
<dbReference type="PROSITE" id="PS50002">
    <property type="entry name" value="SH3"/>
    <property type="match status" value="1"/>
</dbReference>
<sequence>MVGNVKSLVDRLSKDFSAAKPPLAIHEPRKTVMPKSTPVQHVITTFAYTAAQDDELSLELGDIIEVLEEVEDGWSRGRQLRTGIVGMFPTNFVKPDVTPAAASHREEEKVVIRHTGEVDLPEANRRTPSVVGGVNVLAGKTTHSDVRDEPKTKGGLKMSLSFAVQERIRLKCEDDSICVVVYQ</sequence>
<evidence type="ECO:0000259" key="3">
    <source>
        <dbReference type="PROSITE" id="PS50002"/>
    </source>
</evidence>
<evidence type="ECO:0000256" key="1">
    <source>
        <dbReference type="ARBA" id="ARBA00022443"/>
    </source>
</evidence>
<dbReference type="InterPro" id="IPR001452">
    <property type="entry name" value="SH3_domain"/>
</dbReference>
<name>A0A0B1TKS2_OESDE</name>
<dbReference type="InterPro" id="IPR036028">
    <property type="entry name" value="SH3-like_dom_sf"/>
</dbReference>
<protein>
    <submittedName>
        <fullName evidence="4">SH3 domain protein</fullName>
    </submittedName>
</protein>
<evidence type="ECO:0000313" key="5">
    <source>
        <dbReference type="Proteomes" id="UP000053660"/>
    </source>
</evidence>
<reference evidence="4 5" key="1">
    <citation type="submission" date="2014-03" db="EMBL/GenBank/DDBJ databases">
        <title>Draft genome of the hookworm Oesophagostomum dentatum.</title>
        <authorList>
            <person name="Mitreva M."/>
        </authorList>
    </citation>
    <scope>NUCLEOTIDE SEQUENCE [LARGE SCALE GENOMIC DNA]</scope>
    <source>
        <strain evidence="4 5">OD-Hann</strain>
    </source>
</reference>
<dbReference type="EMBL" id="KN549786">
    <property type="protein sequence ID" value="KHJ96015.1"/>
    <property type="molecule type" value="Genomic_DNA"/>
</dbReference>
<feature type="domain" description="SH3" evidence="3">
    <location>
        <begin position="37"/>
        <end position="98"/>
    </location>
</feature>
<dbReference type="GO" id="GO:0043328">
    <property type="term" value="P:protein transport to vacuole involved in ubiquitin-dependent protein catabolic process via the multivesicular body sorting pathway"/>
    <property type="evidence" value="ECO:0007669"/>
    <property type="project" value="TreeGrafter"/>
</dbReference>
<dbReference type="InterPro" id="IPR050670">
    <property type="entry name" value="STAM"/>
</dbReference>
<dbReference type="SMART" id="SM00326">
    <property type="entry name" value="SH3"/>
    <property type="match status" value="1"/>
</dbReference>
<evidence type="ECO:0000313" key="4">
    <source>
        <dbReference type="EMBL" id="KHJ96015.1"/>
    </source>
</evidence>
<dbReference type="PANTHER" id="PTHR45929:SF3">
    <property type="entry name" value="JAK PATHWAY SIGNAL TRANSDUCTION ADAPTOR MOLECULE"/>
    <property type="match status" value="1"/>
</dbReference>
<dbReference type="Proteomes" id="UP000053660">
    <property type="component" value="Unassembled WGS sequence"/>
</dbReference>
<dbReference type="GO" id="GO:0033565">
    <property type="term" value="C:ESCRT-0 complex"/>
    <property type="evidence" value="ECO:0007669"/>
    <property type="project" value="TreeGrafter"/>
</dbReference>
<dbReference type="AlphaFoldDB" id="A0A0B1TKS2"/>
<dbReference type="Pfam" id="PF00018">
    <property type="entry name" value="SH3_1"/>
    <property type="match status" value="1"/>
</dbReference>
<proteinExistence type="predicted"/>
<organism evidence="4 5">
    <name type="scientific">Oesophagostomum dentatum</name>
    <name type="common">Nodular worm</name>
    <dbReference type="NCBI Taxonomy" id="61180"/>
    <lineage>
        <taxon>Eukaryota</taxon>
        <taxon>Metazoa</taxon>
        <taxon>Ecdysozoa</taxon>
        <taxon>Nematoda</taxon>
        <taxon>Chromadorea</taxon>
        <taxon>Rhabditida</taxon>
        <taxon>Rhabditina</taxon>
        <taxon>Rhabditomorpha</taxon>
        <taxon>Strongyloidea</taxon>
        <taxon>Strongylidae</taxon>
        <taxon>Oesophagostomum</taxon>
    </lineage>
</organism>